<gene>
    <name evidence="1" type="ORF">H641_03250</name>
    <name evidence="2" type="ORF">L860_14845</name>
</gene>
<dbReference type="RefSeq" id="WP_021103668.1">
    <property type="nucleotide sequence ID" value="NZ_AOSS01000103.1"/>
</dbReference>
<dbReference type="OrthoDB" id="307209at2"/>
<dbReference type="EMBL" id="JNBU01000098">
    <property type="protein sequence ID" value="OCT41754.1"/>
    <property type="molecule type" value="Genomic_DNA"/>
</dbReference>
<organism evidence="1 3">
    <name type="scientific">Cutibacterium granulosum DSM 20700</name>
    <dbReference type="NCBI Taxonomy" id="1160719"/>
    <lineage>
        <taxon>Bacteria</taxon>
        <taxon>Bacillati</taxon>
        <taxon>Actinomycetota</taxon>
        <taxon>Actinomycetes</taxon>
        <taxon>Propionibacteriales</taxon>
        <taxon>Propionibacteriaceae</taxon>
        <taxon>Cutibacterium</taxon>
    </lineage>
</organism>
<evidence type="ECO:0000313" key="3">
    <source>
        <dbReference type="Proteomes" id="UP000016307"/>
    </source>
</evidence>
<dbReference type="Proteomes" id="UP000016307">
    <property type="component" value="Unassembled WGS sequence"/>
</dbReference>
<dbReference type="PATRIC" id="fig|1160719.4.peg.628"/>
<comment type="caution">
    <text evidence="1">The sequence shown here is derived from an EMBL/GenBank/DDBJ whole genome shotgun (WGS) entry which is preliminary data.</text>
</comment>
<dbReference type="EMBL" id="AOSS01000103">
    <property type="protein sequence ID" value="ERF57363.1"/>
    <property type="molecule type" value="Genomic_DNA"/>
</dbReference>
<protein>
    <recommendedName>
        <fullName evidence="5">McrBC 5-methylcytosine restriction system component</fullName>
    </recommendedName>
</protein>
<evidence type="ECO:0000313" key="1">
    <source>
        <dbReference type="EMBL" id="ERF57363.1"/>
    </source>
</evidence>
<dbReference type="PANTHER" id="PTHR38733">
    <property type="entry name" value="PROTEIN MCRC"/>
    <property type="match status" value="1"/>
</dbReference>
<sequence>MRLVHAVEYGRVNDFEFSESLELRSDALRQGYVVVRRDKNVDKSGNYERLTQAVFAGGVVGLLPLTRDVTMLVKPRYPANIARMVEAVGAAGTTIDFVREYQASLPGAAEDWMLIRLCERFVQECENVMAQGLYRTYENHRETTSSPKGRILISETISRHVARNVPYKAEASYFMRSVTNPPNQALLEAVLWVREFLIGRRGRSVRQLRSRCDALLFFLQHIGRDPRHLFKWDRRVLTPTVMPSARSAYRRALPLAIALLDRQGFTLDAEKGELSLNSLLIRTDMLFEAYVRKMLATYIPDKSLSVVDGNKMPKRYLFEPVCSEDIPDGVKLLRRGNNVIQPDILIEDRAGNTLLAADVKYIGIEANEGGHADRHAIEQVITYAHRLDCTKALSIHPAQKGQRSGLSLSGRVGPTMVFNYRVNLAADNLDVEMRAMAKSIGALLY</sequence>
<evidence type="ECO:0000313" key="2">
    <source>
        <dbReference type="EMBL" id="OCT41754.1"/>
    </source>
</evidence>
<proteinExistence type="predicted"/>
<reference evidence="2 4" key="2">
    <citation type="submission" date="2014-05" db="EMBL/GenBank/DDBJ databases">
        <authorList>
            <person name="Jahns A.C."/>
            <person name="Eilers H."/>
            <person name="Alexeyev O.A."/>
        </authorList>
    </citation>
    <scope>NUCLEOTIDE SEQUENCE [LARGE SCALE GENOMIC DNA]</scope>
    <source>
        <strain evidence="2 4">DSM 20700</strain>
    </source>
</reference>
<reference evidence="1 3" key="1">
    <citation type="journal article" date="2013" name="BMC Genomics">
        <title>Comparative genomics reveals distinct host-interacting traits of three major human-associated propionibacteria.</title>
        <authorList>
            <person name="Mak T.N."/>
            <person name="Schmid M."/>
            <person name="Brzuszkiewicz E."/>
            <person name="Zeng G."/>
            <person name="Meyer R."/>
            <person name="Sfanos K.S."/>
            <person name="Brinkmann V."/>
            <person name="Meyer T.F."/>
            <person name="Bruggemann H."/>
        </authorList>
    </citation>
    <scope>NUCLEOTIDE SEQUENCE [LARGE SCALE GENOMIC DNA]</scope>
    <source>
        <strain evidence="1 3">DSM 20700</strain>
    </source>
</reference>
<dbReference type="InterPro" id="IPR019292">
    <property type="entry name" value="McrC"/>
</dbReference>
<accession>U1FCP7</accession>
<dbReference type="Pfam" id="PF10117">
    <property type="entry name" value="McrBC"/>
    <property type="match status" value="1"/>
</dbReference>
<dbReference type="AlphaFoldDB" id="U1FCP7"/>
<evidence type="ECO:0000313" key="4">
    <source>
        <dbReference type="Proteomes" id="UP000094467"/>
    </source>
</evidence>
<keyword evidence="3" id="KW-1185">Reference proteome</keyword>
<name>U1FCP7_9ACTN</name>
<dbReference type="PANTHER" id="PTHR38733:SF1">
    <property type="entry name" value="TYPE IV METHYL-DIRECTED RESTRICTION ENZYME ECOKMCRBC"/>
    <property type="match status" value="1"/>
</dbReference>
<evidence type="ECO:0008006" key="5">
    <source>
        <dbReference type="Google" id="ProtNLM"/>
    </source>
</evidence>